<dbReference type="GO" id="GO:0006412">
    <property type="term" value="P:translation"/>
    <property type="evidence" value="ECO:0007669"/>
    <property type="project" value="InterPro"/>
</dbReference>
<keyword evidence="12" id="KW-0687">Ribonucleoprotein</keyword>
<evidence type="ECO:0000256" key="7">
    <source>
        <dbReference type="ARBA" id="ARBA00022490"/>
    </source>
</evidence>
<dbReference type="SUPFAM" id="SSF57829">
    <property type="entry name" value="Zn-binding ribosomal proteins"/>
    <property type="match status" value="1"/>
</dbReference>
<dbReference type="InterPro" id="IPR038582">
    <property type="entry name" value="Ribosomal_eS31_euk-type_sf"/>
</dbReference>
<proteinExistence type="inferred from homology"/>
<comment type="similarity">
    <text evidence="4">In the C-terminal section; belongs to the eukaryotic ribosomal protein eS31 family.</text>
</comment>
<keyword evidence="6" id="KW-0268">Exocytosis</keyword>
<evidence type="ECO:0000259" key="14">
    <source>
        <dbReference type="PROSITE" id="PS50053"/>
    </source>
</evidence>
<dbReference type="Pfam" id="PF07393">
    <property type="entry name" value="Sec10_HB"/>
    <property type="match status" value="2"/>
</dbReference>
<keyword evidence="8" id="KW-1017">Isopeptide bond</keyword>
<dbReference type="GO" id="GO:0006893">
    <property type="term" value="P:Golgi to plasma membrane transport"/>
    <property type="evidence" value="ECO:0007669"/>
    <property type="project" value="TreeGrafter"/>
</dbReference>
<evidence type="ECO:0000256" key="5">
    <source>
        <dbReference type="ARBA" id="ARBA00022448"/>
    </source>
</evidence>
<keyword evidence="7" id="KW-0963">Cytoplasm</keyword>
<accession>A0A8H6F5X0</accession>
<dbReference type="InterPro" id="IPR029071">
    <property type="entry name" value="Ubiquitin-like_domsf"/>
</dbReference>
<dbReference type="PANTHER" id="PTHR12100:SF0">
    <property type="entry name" value="EXOCYST COMPLEX COMPONENT 5"/>
    <property type="match status" value="1"/>
</dbReference>
<dbReference type="InterPro" id="IPR019956">
    <property type="entry name" value="Ubiquitin_dom"/>
</dbReference>
<evidence type="ECO:0000256" key="11">
    <source>
        <dbReference type="ARBA" id="ARBA00023054"/>
    </source>
</evidence>
<protein>
    <submittedName>
        <fullName evidence="15">40S ribosomal protein S31</fullName>
    </submittedName>
</protein>
<evidence type="ECO:0000256" key="9">
    <source>
        <dbReference type="ARBA" id="ARBA00022833"/>
    </source>
</evidence>
<dbReference type="AlphaFoldDB" id="A0A8H6F5X0"/>
<dbReference type="PANTHER" id="PTHR12100">
    <property type="entry name" value="SEC10"/>
    <property type="match status" value="1"/>
</dbReference>
<dbReference type="EMBL" id="JABWAD010000016">
    <property type="protein sequence ID" value="KAF6071729.1"/>
    <property type="molecule type" value="Genomic_DNA"/>
</dbReference>
<evidence type="ECO:0000256" key="6">
    <source>
        <dbReference type="ARBA" id="ARBA00022483"/>
    </source>
</evidence>
<evidence type="ECO:0000313" key="15">
    <source>
        <dbReference type="EMBL" id="KAF6071729.1"/>
    </source>
</evidence>
<dbReference type="SMART" id="SM00213">
    <property type="entry name" value="UBQ"/>
    <property type="match status" value="1"/>
</dbReference>
<dbReference type="GO" id="GO:0006887">
    <property type="term" value="P:exocytosis"/>
    <property type="evidence" value="ECO:0007669"/>
    <property type="project" value="UniProtKB-KW"/>
</dbReference>
<feature type="domain" description="Ubiquitin-like" evidence="14">
    <location>
        <begin position="1"/>
        <end position="76"/>
    </location>
</feature>
<comment type="similarity">
    <text evidence="2">Belongs to the SEC10 family.</text>
</comment>
<gene>
    <name evidence="15" type="primary">RPS31</name>
    <name evidence="15" type="ORF">FOB64_001431</name>
</gene>
<dbReference type="GO" id="GO:0005840">
    <property type="term" value="C:ribosome"/>
    <property type="evidence" value="ECO:0007669"/>
    <property type="project" value="UniProtKB-KW"/>
</dbReference>
<evidence type="ECO:0000256" key="12">
    <source>
        <dbReference type="ARBA" id="ARBA00023274"/>
    </source>
</evidence>
<dbReference type="InterPro" id="IPR048627">
    <property type="entry name" value="Sec10_HB"/>
</dbReference>
<dbReference type="GO" id="GO:1990904">
    <property type="term" value="C:ribonucleoprotein complex"/>
    <property type="evidence" value="ECO:0007669"/>
    <property type="project" value="UniProtKB-KW"/>
</dbReference>
<organism evidence="15 16">
    <name type="scientific">Candida albicans</name>
    <name type="common">Yeast</name>
    <dbReference type="NCBI Taxonomy" id="5476"/>
    <lineage>
        <taxon>Eukaryota</taxon>
        <taxon>Fungi</taxon>
        <taxon>Dikarya</taxon>
        <taxon>Ascomycota</taxon>
        <taxon>Saccharomycotina</taxon>
        <taxon>Pichiomycetes</taxon>
        <taxon>Debaryomycetaceae</taxon>
        <taxon>Candida/Lodderomyces clade</taxon>
        <taxon>Candida</taxon>
    </lineage>
</organism>
<dbReference type="InterPro" id="IPR048625">
    <property type="entry name" value="Sec10_N"/>
</dbReference>
<dbReference type="Gene3D" id="6.20.50.150">
    <property type="match status" value="1"/>
</dbReference>
<evidence type="ECO:0000256" key="10">
    <source>
        <dbReference type="ARBA" id="ARBA00022980"/>
    </source>
</evidence>
<keyword evidence="10 15" id="KW-0689">Ribosomal protein</keyword>
<dbReference type="Pfam" id="PF01599">
    <property type="entry name" value="Ribosomal_S27"/>
    <property type="match status" value="1"/>
</dbReference>
<dbReference type="InterPro" id="IPR011332">
    <property type="entry name" value="Ribosomal_zn-bd"/>
</dbReference>
<evidence type="ECO:0000256" key="2">
    <source>
        <dbReference type="ARBA" id="ARBA00006572"/>
    </source>
</evidence>
<dbReference type="Gene3D" id="3.10.20.90">
    <property type="entry name" value="Phosphatidylinositol 3-kinase Catalytic Subunit, Chain A, domain 1"/>
    <property type="match status" value="1"/>
</dbReference>
<dbReference type="FunFam" id="3.10.20.90:FF:000008">
    <property type="entry name" value="Ubiquitin-40S ribosomal protein S27a"/>
    <property type="match status" value="1"/>
</dbReference>
<evidence type="ECO:0000313" key="16">
    <source>
        <dbReference type="Proteomes" id="UP000536275"/>
    </source>
</evidence>
<dbReference type="PRINTS" id="PR00348">
    <property type="entry name" value="UBIQUITIN"/>
</dbReference>
<dbReference type="Pfam" id="PF00240">
    <property type="entry name" value="ubiquitin"/>
    <property type="match status" value="1"/>
</dbReference>
<dbReference type="InterPro" id="IPR019954">
    <property type="entry name" value="Ubiquitin_CS"/>
</dbReference>
<evidence type="ECO:0000256" key="13">
    <source>
        <dbReference type="SAM" id="Coils"/>
    </source>
</evidence>
<dbReference type="GO" id="GO:0003735">
    <property type="term" value="F:structural constituent of ribosome"/>
    <property type="evidence" value="ECO:0007669"/>
    <property type="project" value="InterPro"/>
</dbReference>
<keyword evidence="11 13" id="KW-0175">Coiled coil</keyword>
<dbReference type="SMART" id="SM01402">
    <property type="entry name" value="Ribosomal_S27"/>
    <property type="match status" value="1"/>
</dbReference>
<dbReference type="GO" id="GO:0000145">
    <property type="term" value="C:exocyst"/>
    <property type="evidence" value="ECO:0007669"/>
    <property type="project" value="TreeGrafter"/>
</dbReference>
<dbReference type="InterPro" id="IPR002906">
    <property type="entry name" value="Ribosomal_eS31"/>
</dbReference>
<dbReference type="GO" id="GO:0031386">
    <property type="term" value="F:protein tag activity"/>
    <property type="evidence" value="ECO:0007669"/>
    <property type="project" value="UniProtKB-ARBA"/>
</dbReference>
<dbReference type="CDD" id="cd01803">
    <property type="entry name" value="Ubl_ubiquitin"/>
    <property type="match status" value="1"/>
</dbReference>
<reference evidence="15 16" key="1">
    <citation type="submission" date="2020-03" db="EMBL/GenBank/DDBJ databases">
        <title>FDA dAtabase for Regulatory Grade micrObial Sequences (FDA-ARGOS): Supporting development and validation of Infectious Disease Dx tests.</title>
        <authorList>
            <person name="Campos J."/>
            <person name="Goldberg B."/>
            <person name="Tallon L."/>
            <person name="Sadzewicz L."/>
            <person name="Vavikolanu K."/>
            <person name="Mehta A."/>
            <person name="Aluvathingal J."/>
            <person name="Nadendla S."/>
            <person name="Nandy P."/>
            <person name="Geyer C."/>
            <person name="Yan Y."/>
            <person name="Sichtig H."/>
        </authorList>
    </citation>
    <scope>NUCLEOTIDE SEQUENCE [LARGE SCALE GENOMIC DNA]</scope>
    <source>
        <strain evidence="15 16">FDAARGOS_656</strain>
    </source>
</reference>
<comment type="subcellular location">
    <subcellularLocation>
        <location evidence="1">Cytoplasm</location>
    </subcellularLocation>
</comment>
<evidence type="ECO:0000256" key="1">
    <source>
        <dbReference type="ARBA" id="ARBA00004496"/>
    </source>
</evidence>
<dbReference type="Proteomes" id="UP000536275">
    <property type="component" value="Unassembled WGS sequence"/>
</dbReference>
<keyword evidence="9" id="KW-0862">Zinc</keyword>
<name>A0A8H6F5X0_CANAX</name>
<comment type="caution">
    <text evidence="15">The sequence shown here is derived from an EMBL/GenBank/DDBJ whole genome shotgun (WGS) entry which is preliminary data.</text>
</comment>
<sequence length="859" mass="98830">MQIFVKTLTGKTITLEVESSDTIDNVKSKIQDKEGIPPDQQRLIFAGKQLEDGRTLSDYNIQKESTLHLVLRLRGGGKKRKKKVYTTPKKIKHKHRKHKLAVLTYYKVDNEGNVERLRRECPAPTCGAGIFMANMKDRQYCDENIKKLLTVDNYLNGLSVNDFIEEISKDHFLKGAEVNNKAYLDPKPYIRTFESTLRELKQLQAEANEQRVKNERQVDSYELKHSENVLELNQQIDEATKKFDILDTQISDVSTRINPLGNTLNKITNSRDRSLETIFLIRAYHGFFMKEQYLPLETLKNSKKLDDKLKCAKTVRNLLNLAKKVSDEKSSKSMKCITTIEQFGETMEKELLRKFEIASEDEDDIDFDMMNQIAQILFEYNEGINVIQTFVIKNDIVIENEEKSLDEQEWALLADSRRSDFKIDEQATFDTLKFEIKSRARISKKVFADPTPVIKIFIQRMYAQIIRNKVTSLLQKSLSVSPLAHVRVLHSLYTLVGDFTEQIKDYLTTEELDKDQELSAILDQSHSDLFSFASEKKRMNQFKQYVTAKLKDRTRNSEPEPTFMECKSLNVGNVETVLKSVIESVARLLELVPTKSADYALEVLEILIIDFGKLYIGAGLEVVYDECKKNASLDYLSSFNTISELLFLMSSCIKRIILPIATNIPSIKTRMSNMVNGFVAQCEISLNVILNDTLDHFRVKLQSQLAKQKKRDFNCNNIEDDTEACELVSNYLVEIHSSIVSAMNGANLEKILIKIGMEVLHQLLEHYKKFTVNSIGGIVLTKDVIRYQSVIDGWKIPELSEQFQILREIGNLFTVQTDLVNSLVTEGQLANMKPYTVRQYITKRADFNPSYADKFFKFK</sequence>
<dbReference type="PROSITE" id="PS50053">
    <property type="entry name" value="UBIQUITIN_2"/>
    <property type="match status" value="1"/>
</dbReference>
<feature type="coiled-coil region" evidence="13">
    <location>
        <begin position="190"/>
        <end position="249"/>
    </location>
</feature>
<comment type="similarity">
    <text evidence="3">In the N-terminal section; belongs to the ubiquitin family.</text>
</comment>
<evidence type="ECO:0000256" key="3">
    <source>
        <dbReference type="ARBA" id="ARBA00008373"/>
    </source>
</evidence>
<dbReference type="SUPFAM" id="SSF54236">
    <property type="entry name" value="Ubiquitin-like"/>
    <property type="match status" value="1"/>
</dbReference>
<dbReference type="InterPro" id="IPR000626">
    <property type="entry name" value="Ubiquitin-like_dom"/>
</dbReference>
<evidence type="ECO:0000256" key="4">
    <source>
        <dbReference type="ARBA" id="ARBA00009891"/>
    </source>
</evidence>
<dbReference type="Pfam" id="PF20667">
    <property type="entry name" value="Sec10_N"/>
    <property type="match status" value="1"/>
</dbReference>
<keyword evidence="5" id="KW-0813">Transport</keyword>
<dbReference type="PROSITE" id="PS00299">
    <property type="entry name" value="UBIQUITIN_1"/>
    <property type="match status" value="1"/>
</dbReference>
<dbReference type="InterPro" id="IPR009976">
    <property type="entry name" value="Sec10-like"/>
</dbReference>
<evidence type="ECO:0000256" key="8">
    <source>
        <dbReference type="ARBA" id="ARBA00022499"/>
    </source>
</evidence>